<feature type="chain" id="PRO_5045304365" evidence="2">
    <location>
        <begin position="22"/>
        <end position="537"/>
    </location>
</feature>
<evidence type="ECO:0000256" key="1">
    <source>
        <dbReference type="SAM" id="MobiDB-lite"/>
    </source>
</evidence>
<dbReference type="Proteomes" id="UP000422736">
    <property type="component" value="Chromosome 5"/>
</dbReference>
<reference evidence="3 4" key="2">
    <citation type="submission" date="2019-11" db="EMBL/GenBank/DDBJ databases">
        <authorList>
            <person name="Lu H."/>
        </authorList>
    </citation>
    <scope>NUCLEOTIDE SEQUENCE [LARGE SCALE GENOMIC DNA]</scope>
    <source>
        <strain evidence="3 4">FIM1</strain>
    </source>
</reference>
<evidence type="ECO:0000313" key="4">
    <source>
        <dbReference type="Proteomes" id="UP000422736"/>
    </source>
</evidence>
<feature type="signal peptide" evidence="2">
    <location>
        <begin position="1"/>
        <end position="21"/>
    </location>
</feature>
<gene>
    <name evidence="3" type="primary">EGT2</name>
    <name evidence="3" type="ORF">FIM1_3161</name>
</gene>
<protein>
    <submittedName>
        <fullName evidence="3">Protein EGT2</fullName>
    </submittedName>
</protein>
<evidence type="ECO:0000313" key="3">
    <source>
        <dbReference type="EMBL" id="QGN16448.1"/>
    </source>
</evidence>
<organism evidence="3 4">
    <name type="scientific">Kluyveromyces marxianus</name>
    <name type="common">Yeast</name>
    <name type="synonym">Candida kefyr</name>
    <dbReference type="NCBI Taxonomy" id="4911"/>
    <lineage>
        <taxon>Eukaryota</taxon>
        <taxon>Fungi</taxon>
        <taxon>Dikarya</taxon>
        <taxon>Ascomycota</taxon>
        <taxon>Saccharomycotina</taxon>
        <taxon>Saccharomycetes</taxon>
        <taxon>Saccharomycetales</taxon>
        <taxon>Saccharomycetaceae</taxon>
        <taxon>Kluyveromyces</taxon>
    </lineage>
</organism>
<feature type="region of interest" description="Disordered" evidence="1">
    <location>
        <begin position="336"/>
        <end position="360"/>
    </location>
</feature>
<dbReference type="EMBL" id="CP015058">
    <property type="protein sequence ID" value="QGN16448.1"/>
    <property type="molecule type" value="Genomic_DNA"/>
</dbReference>
<reference evidence="3 4" key="1">
    <citation type="submission" date="2016-03" db="EMBL/GenBank/DDBJ databases">
        <title>How can Kluyveromyces marxianus grow so fast - potential evolutionary course in Saccharomyces Complex revealed by comparative genomics.</title>
        <authorList>
            <person name="Mo W."/>
            <person name="Lu W."/>
            <person name="Yang X."/>
            <person name="Qi J."/>
            <person name="Lv H."/>
        </authorList>
    </citation>
    <scope>NUCLEOTIDE SEQUENCE [LARGE SCALE GENOMIC DNA]</scope>
    <source>
        <strain evidence="3 4">FIM1</strain>
    </source>
</reference>
<proteinExistence type="predicted"/>
<sequence>MKFSSTIQYAALGFLATVANAQLFSNTTSVVLTSTSQTTSATPSSDAVPQVADVNIVNALTGSKTSYDRYGAFVISVSVDAKATGSVWFAPPSEFGNFPDSIEFDYGTITNVNNNFTVEFTSVPDSSTVTIEVIGSLTEAGITAIPDPKTVTYATQTSSGSFSDSITFMPLDNSKKYTSVYGGALYYSIDIAVSDYSDIFSFLTNSEDGYSFEPSFTNVYFVAPNAFNNGSLTSAGGDIESSDSLISITLTGAVPDGFIAIRIVYKAIISGSADFYSNTGALTLPAAPGSLTKRDVTVYYKDTTYVKGPKAGQSVSDVSISSSGSIITVSASASTSTLSSYPDTSTSTSTPDSATLDSSSLGSVVTSTASKLSTTVITTCPKCKPSEQTTNVYVSTVTATVSGVISEYTTYCPLTTLSKTKSSYGTLATWGIEVSQGSDNAYTVKTVYYQLSSSVTTEHGADVTSLQVTKPYITTAISTGSTSTKSRVLVGSIYSSPASGINSVTGSQSLASPFEGVAASLEAGMFSILAVIAAFVL</sequence>
<evidence type="ECO:0000256" key="2">
    <source>
        <dbReference type="SAM" id="SignalP"/>
    </source>
</evidence>
<accession>A0ABX6F1W9</accession>
<name>A0ABX6F1W9_KLUMA</name>
<keyword evidence="4" id="KW-1185">Reference proteome</keyword>
<keyword evidence="2" id="KW-0732">Signal</keyword>